<dbReference type="Pfam" id="PF00903">
    <property type="entry name" value="Glyoxalase"/>
    <property type="match status" value="1"/>
</dbReference>
<gene>
    <name evidence="1" type="ORF">GII30_22425</name>
</gene>
<accession>A0A857KPY0</accession>
<dbReference type="EMBL" id="CP045810">
    <property type="protein sequence ID" value="QHN41546.1"/>
    <property type="molecule type" value="Genomic_DNA"/>
</dbReference>
<dbReference type="SUPFAM" id="SSF54593">
    <property type="entry name" value="Glyoxalase/Bleomycin resistance protein/Dihydroxybiphenyl dioxygenase"/>
    <property type="match status" value="1"/>
</dbReference>
<dbReference type="Gene3D" id="3.10.180.10">
    <property type="entry name" value="2,3-Dihydroxybiphenyl 1,2-Dioxygenase, domain 1"/>
    <property type="match status" value="1"/>
</dbReference>
<dbReference type="PROSITE" id="PS51819">
    <property type="entry name" value="VOC"/>
    <property type="match status" value="1"/>
</dbReference>
<dbReference type="InterPro" id="IPR037523">
    <property type="entry name" value="VOC_core"/>
</dbReference>
<evidence type="ECO:0000313" key="1">
    <source>
        <dbReference type="EMBL" id="QHN41546.1"/>
    </source>
</evidence>
<name>A0A857KPY0_9ACTN</name>
<dbReference type="AlphaFoldDB" id="A0A857KPY0"/>
<sequence>MTITDSETGRPVSRLRRLHHSAFPIADSEATRQFMEDLLGIPLVATWSEQVGGLDLPEDAEPIPMPTEWLITKPGTTMTHTFYELADKSAVAFFQIDTPDFLIGHTNIFQHIALETDQAGQDAVHQRLLDAGVEHVIIDHGYVKSLYVLSPDGLQFEVCVDPEDVEEIAEKARVNARPDLDRWVAGDHSPNHDWEVRTGPQVFPGKALYKVTPRPVPGDQA</sequence>
<reference evidence="1" key="1">
    <citation type="journal article" date="2021" name="Nat. Microbiol.">
        <title>Cocultivation of an ultrasmall environmental parasitic bacterium with lytic ability against bacteria associated with wastewater foams.</title>
        <authorList>
            <person name="Batinovic S."/>
            <person name="Rose J.J.A."/>
            <person name="Ratcliffe J."/>
            <person name="Seviour R.J."/>
            <person name="Petrovski S."/>
        </authorList>
    </citation>
    <scope>NUCLEOTIDE SEQUENCE</scope>
    <source>
        <strain evidence="1">CON44</strain>
    </source>
</reference>
<dbReference type="InterPro" id="IPR004360">
    <property type="entry name" value="Glyas_Fos-R_dOase_dom"/>
</dbReference>
<dbReference type="InterPro" id="IPR029068">
    <property type="entry name" value="Glyas_Bleomycin-R_OHBP_Dase"/>
</dbReference>
<dbReference type="CDD" id="cd06587">
    <property type="entry name" value="VOC"/>
    <property type="match status" value="1"/>
</dbReference>
<proteinExistence type="predicted"/>
<organism evidence="1">
    <name type="scientific">Gordonia amarae</name>
    <dbReference type="NCBI Taxonomy" id="36821"/>
    <lineage>
        <taxon>Bacteria</taxon>
        <taxon>Bacillati</taxon>
        <taxon>Actinomycetota</taxon>
        <taxon>Actinomycetes</taxon>
        <taxon>Mycobacteriales</taxon>
        <taxon>Gordoniaceae</taxon>
        <taxon>Gordonia</taxon>
    </lineage>
</organism>
<protein>
    <submittedName>
        <fullName evidence="1">VOC family protein</fullName>
    </submittedName>
</protein>
<dbReference type="RefSeq" id="WP_005183778.1">
    <property type="nucleotide sequence ID" value="NZ_CP045804.1"/>
</dbReference>